<protein>
    <submittedName>
        <fullName evidence="3">Uncharacterized protein</fullName>
    </submittedName>
</protein>
<accession>A0A2H3D4X2</accession>
<evidence type="ECO:0000256" key="2">
    <source>
        <dbReference type="SAM" id="MobiDB-lite"/>
    </source>
</evidence>
<evidence type="ECO:0000313" key="3">
    <source>
        <dbReference type="EMBL" id="PBK90311.1"/>
    </source>
</evidence>
<feature type="region of interest" description="Disordered" evidence="2">
    <location>
        <begin position="45"/>
        <end position="64"/>
    </location>
</feature>
<dbReference type="InParanoid" id="A0A2H3D4X2"/>
<keyword evidence="1" id="KW-0175">Coiled coil</keyword>
<reference evidence="4" key="1">
    <citation type="journal article" date="2017" name="Nat. Ecol. Evol.">
        <title>Genome expansion and lineage-specific genetic innovations in the forest pathogenic fungi Armillaria.</title>
        <authorList>
            <person name="Sipos G."/>
            <person name="Prasanna A.N."/>
            <person name="Walter M.C."/>
            <person name="O'Connor E."/>
            <person name="Balint B."/>
            <person name="Krizsan K."/>
            <person name="Kiss B."/>
            <person name="Hess J."/>
            <person name="Varga T."/>
            <person name="Slot J."/>
            <person name="Riley R."/>
            <person name="Boka B."/>
            <person name="Rigling D."/>
            <person name="Barry K."/>
            <person name="Lee J."/>
            <person name="Mihaltcheva S."/>
            <person name="LaButti K."/>
            <person name="Lipzen A."/>
            <person name="Waldron R."/>
            <person name="Moloney N.M."/>
            <person name="Sperisen C."/>
            <person name="Kredics L."/>
            <person name="Vagvoelgyi C."/>
            <person name="Patrignani A."/>
            <person name="Fitzpatrick D."/>
            <person name="Nagy I."/>
            <person name="Doyle S."/>
            <person name="Anderson J.B."/>
            <person name="Grigoriev I.V."/>
            <person name="Gueldener U."/>
            <person name="Muensterkoetter M."/>
            <person name="Nagy L.G."/>
        </authorList>
    </citation>
    <scope>NUCLEOTIDE SEQUENCE [LARGE SCALE GENOMIC DNA]</scope>
    <source>
        <strain evidence="4">Ar21-2</strain>
    </source>
</reference>
<dbReference type="STRING" id="47427.A0A2H3D4X2"/>
<feature type="coiled-coil region" evidence="1">
    <location>
        <begin position="15"/>
        <end position="42"/>
    </location>
</feature>
<gene>
    <name evidence="3" type="ORF">ARMGADRAFT_1083166</name>
</gene>
<feature type="region of interest" description="Disordered" evidence="2">
    <location>
        <begin position="424"/>
        <end position="516"/>
    </location>
</feature>
<dbReference type="Proteomes" id="UP000217790">
    <property type="component" value="Unassembled WGS sequence"/>
</dbReference>
<keyword evidence="4" id="KW-1185">Reference proteome</keyword>
<proteinExistence type="predicted"/>
<name>A0A2H3D4X2_ARMGA</name>
<evidence type="ECO:0000256" key="1">
    <source>
        <dbReference type="SAM" id="Coils"/>
    </source>
</evidence>
<dbReference type="AlphaFoldDB" id="A0A2H3D4X2"/>
<organism evidence="3 4">
    <name type="scientific">Armillaria gallica</name>
    <name type="common">Bulbous honey fungus</name>
    <name type="synonym">Armillaria bulbosa</name>
    <dbReference type="NCBI Taxonomy" id="47427"/>
    <lineage>
        <taxon>Eukaryota</taxon>
        <taxon>Fungi</taxon>
        <taxon>Dikarya</taxon>
        <taxon>Basidiomycota</taxon>
        <taxon>Agaricomycotina</taxon>
        <taxon>Agaricomycetes</taxon>
        <taxon>Agaricomycetidae</taxon>
        <taxon>Agaricales</taxon>
        <taxon>Marasmiineae</taxon>
        <taxon>Physalacriaceae</taxon>
        <taxon>Armillaria</taxon>
    </lineage>
</organism>
<dbReference type="Pfam" id="PF20414">
    <property type="entry name" value="DUF6698"/>
    <property type="match status" value="1"/>
</dbReference>
<feature type="compositionally biased region" description="Polar residues" evidence="2">
    <location>
        <begin position="447"/>
        <end position="458"/>
    </location>
</feature>
<dbReference type="OrthoDB" id="3231188at2759"/>
<sequence>MSAGSNVSNAEQQTVEQLFKSLQALQLQNQALTQENRELQVFSAPLPSSDSASGQAGAKTSNKGTNSLEGLLMSAEIKDVQPKARALVVCCNVWWDRFEPFGYPRVQSAKELVFYRKELEELNKKVGVERQISVLHVVEALYTAIPEQFHDMIEHAYPVFEQTMTDAATNLQSTLMHNLKKNTFQIFDDIPVPYQTFLPSASQGANDLCLSLLGYNKVKQKYKQCPKILYPIGEGDEASGQLFQSLAMIKVLSIILYGASSLQAGKPTRSTNSHIWQMDAITPDTIACAVIICTLNFYNQNLFSRKKIGAGPVITAAKNESDSEEEEILHALHQPDMDRETEVNTSLEDNRESTSVTLMPLLTLRVIRPASTLTASTLAATAASTLATGCNYIEVNSDDEPHPTDIFATSSDDKPVAAIIANALGHHNSPVSDNSGTEPGDSPRMAFNTSDNTLSDTANAPKPSQGRERGRAAKKTGGGGTHGSTRTRESKALAGASGSGSADNAPTPKKASGGCQLCSQVQATPVDTDVRPGAAGESVYDLDEMLEEDMEYNGAA</sequence>
<dbReference type="EMBL" id="KZ293666">
    <property type="protein sequence ID" value="PBK90311.1"/>
    <property type="molecule type" value="Genomic_DNA"/>
</dbReference>
<evidence type="ECO:0000313" key="4">
    <source>
        <dbReference type="Proteomes" id="UP000217790"/>
    </source>
</evidence>
<dbReference type="InterPro" id="IPR046521">
    <property type="entry name" value="DUF6698"/>
</dbReference>
<feature type="compositionally biased region" description="Polar residues" evidence="2">
    <location>
        <begin position="46"/>
        <end position="64"/>
    </location>
</feature>